<keyword evidence="3" id="KW-1185">Reference proteome</keyword>
<dbReference type="Proteomes" id="UP001374584">
    <property type="component" value="Unassembled WGS sequence"/>
</dbReference>
<evidence type="ECO:0000256" key="1">
    <source>
        <dbReference type="SAM" id="Phobius"/>
    </source>
</evidence>
<dbReference type="EMBL" id="JAYMYR010000011">
    <property type="protein sequence ID" value="KAK7332014.1"/>
    <property type="molecule type" value="Genomic_DNA"/>
</dbReference>
<keyword evidence="1" id="KW-1133">Transmembrane helix</keyword>
<evidence type="ECO:0000313" key="3">
    <source>
        <dbReference type="Proteomes" id="UP001374584"/>
    </source>
</evidence>
<feature type="transmembrane region" description="Helical" evidence="1">
    <location>
        <begin position="76"/>
        <end position="97"/>
    </location>
</feature>
<protein>
    <submittedName>
        <fullName evidence="2">Uncharacterized protein</fullName>
    </submittedName>
</protein>
<reference evidence="2 3" key="1">
    <citation type="submission" date="2024-01" db="EMBL/GenBank/DDBJ databases">
        <title>The genomes of 5 underutilized Papilionoideae crops provide insights into root nodulation and disease resistanc.</title>
        <authorList>
            <person name="Jiang F."/>
        </authorList>
    </citation>
    <scope>NUCLEOTIDE SEQUENCE [LARGE SCALE GENOMIC DNA]</scope>
    <source>
        <strain evidence="2">JINMINGXINNONG_FW02</strain>
        <tissue evidence="2">Leaves</tissue>
    </source>
</reference>
<name>A0AAN9QEA8_PHACN</name>
<evidence type="ECO:0000313" key="2">
    <source>
        <dbReference type="EMBL" id="KAK7332014.1"/>
    </source>
</evidence>
<keyword evidence="1" id="KW-0472">Membrane</keyword>
<gene>
    <name evidence="2" type="ORF">VNO80_28760</name>
</gene>
<dbReference type="AlphaFoldDB" id="A0AAN9QEA8"/>
<sequence>MTFKRYNERFWKPKLETGFISCLLLNVIDLLQYVWFHSFPVSDLQSAIFSPMYIPISVSIAIYCHSSHDYRASGCCLAPLLLALPSFTPLGMCRLLVHVSDGRRYWRRAKEVHETEEFAWVKRKKFL</sequence>
<accession>A0AAN9QEA8</accession>
<proteinExistence type="predicted"/>
<keyword evidence="1" id="KW-0812">Transmembrane</keyword>
<feature type="transmembrane region" description="Helical" evidence="1">
    <location>
        <begin position="15"/>
        <end position="35"/>
    </location>
</feature>
<organism evidence="2 3">
    <name type="scientific">Phaseolus coccineus</name>
    <name type="common">Scarlet runner bean</name>
    <name type="synonym">Phaseolus multiflorus</name>
    <dbReference type="NCBI Taxonomy" id="3886"/>
    <lineage>
        <taxon>Eukaryota</taxon>
        <taxon>Viridiplantae</taxon>
        <taxon>Streptophyta</taxon>
        <taxon>Embryophyta</taxon>
        <taxon>Tracheophyta</taxon>
        <taxon>Spermatophyta</taxon>
        <taxon>Magnoliopsida</taxon>
        <taxon>eudicotyledons</taxon>
        <taxon>Gunneridae</taxon>
        <taxon>Pentapetalae</taxon>
        <taxon>rosids</taxon>
        <taxon>fabids</taxon>
        <taxon>Fabales</taxon>
        <taxon>Fabaceae</taxon>
        <taxon>Papilionoideae</taxon>
        <taxon>50 kb inversion clade</taxon>
        <taxon>NPAAA clade</taxon>
        <taxon>indigoferoid/millettioid clade</taxon>
        <taxon>Phaseoleae</taxon>
        <taxon>Phaseolus</taxon>
    </lineage>
</organism>
<comment type="caution">
    <text evidence="2">The sequence shown here is derived from an EMBL/GenBank/DDBJ whole genome shotgun (WGS) entry which is preliminary data.</text>
</comment>